<feature type="compositionally biased region" description="Low complexity" evidence="1">
    <location>
        <begin position="477"/>
        <end position="487"/>
    </location>
</feature>
<dbReference type="EMBL" id="MPDP01000282">
    <property type="protein sequence ID" value="KAK1457149.1"/>
    <property type="molecule type" value="Genomic_DNA"/>
</dbReference>
<sequence>MAPLSVAERKLSSVSPSPPFYFIVPSAASCLCIISFFTSNIILPYPPSMPSRLILLQPQNTEAGYCGTRILSSVHEVCHPNNSLLANLPTAVKIDPKDIPPPTPVTLPQSRPQLDAPSTTPASQKKPLTSVLQDIYRPGDINTAIFDALGVHLIPDAPTADLIPDSAYLPDFEGWGKLSPEEAREKNAETRVVLNNGVQSPGCQTFLDRQRELSHSNEDAFRTVRRIPAPKGQQQARLGNSYEFFRCLEAFTTYWDDPTNPYVHTEEAQEAKDVTVDGDKTERDNPKTPERPRIFRTSTGSSMPGEYRQSLLTAFLKLVAYDFGCNVSAPRTEPRLHITSGPAPSSQTQLSKRQQAAAAAAATPRTSYFASGCTFIFRTPRTREAARQGIVEGPLAAVSARASISFDKENEEVIDLARELVAALLTAQHRAREGKTEKKFGDGAWWTTKPRWGGGSGGPIGREVERDAIQGDKDDAASAAGAATSGSGERGQPAAKKPRKNMSIYDNYRMVRPPSASWDRKTRYEAIGKVKGVGYDDVYVISSLFHHISVLRVRVPERLLEVLEGAAEQTVGDDDVRRSWGQVEARRSPWYDFFVLEERLEAMKLVWSLMGWLMRKPEEEEEAVEVKKTEEDVKMVDA</sequence>
<reference evidence="3" key="1">
    <citation type="submission" date="2016-11" db="EMBL/GenBank/DDBJ databases">
        <title>The genome sequence of Colletotrichum cuscutae.</title>
        <authorList>
            <person name="Baroncelli R."/>
        </authorList>
    </citation>
    <scope>NUCLEOTIDE SEQUENCE</scope>
    <source>
        <strain evidence="3">IMI 304802</strain>
    </source>
</reference>
<evidence type="ECO:0000256" key="1">
    <source>
        <dbReference type="SAM" id="MobiDB-lite"/>
    </source>
</evidence>
<evidence type="ECO:0000313" key="3">
    <source>
        <dbReference type="EMBL" id="KAK1457149.1"/>
    </source>
</evidence>
<keyword evidence="2" id="KW-0472">Membrane</keyword>
<feature type="region of interest" description="Disordered" evidence="1">
    <location>
        <begin position="332"/>
        <end position="354"/>
    </location>
</feature>
<feature type="region of interest" description="Disordered" evidence="1">
    <location>
        <begin position="95"/>
        <end position="126"/>
    </location>
</feature>
<feature type="compositionally biased region" description="Polar residues" evidence="1">
    <location>
        <begin position="107"/>
        <end position="126"/>
    </location>
</feature>
<proteinExistence type="predicted"/>
<comment type="caution">
    <text evidence="3">The sequence shown here is derived from an EMBL/GenBank/DDBJ whole genome shotgun (WGS) entry which is preliminary data.</text>
</comment>
<accession>A0AAI9UF02</accession>
<feature type="region of interest" description="Disordered" evidence="1">
    <location>
        <begin position="441"/>
        <end position="499"/>
    </location>
</feature>
<dbReference type="Proteomes" id="UP001239213">
    <property type="component" value="Unassembled WGS sequence"/>
</dbReference>
<feature type="compositionally biased region" description="Polar residues" evidence="1">
    <location>
        <begin position="342"/>
        <end position="354"/>
    </location>
</feature>
<feature type="region of interest" description="Disordered" evidence="1">
    <location>
        <begin position="268"/>
        <end position="302"/>
    </location>
</feature>
<protein>
    <submittedName>
        <fullName evidence="3">Uncharacterized protein</fullName>
    </submittedName>
</protein>
<keyword evidence="2" id="KW-1133">Transmembrane helix</keyword>
<evidence type="ECO:0000313" key="4">
    <source>
        <dbReference type="Proteomes" id="UP001239213"/>
    </source>
</evidence>
<name>A0AAI9UF02_9PEZI</name>
<feature type="transmembrane region" description="Helical" evidence="2">
    <location>
        <begin position="20"/>
        <end position="43"/>
    </location>
</feature>
<keyword evidence="4" id="KW-1185">Reference proteome</keyword>
<feature type="compositionally biased region" description="Basic and acidic residues" evidence="1">
    <location>
        <begin position="268"/>
        <end position="293"/>
    </location>
</feature>
<organism evidence="3 4">
    <name type="scientific">Colletotrichum cuscutae</name>
    <dbReference type="NCBI Taxonomy" id="1209917"/>
    <lineage>
        <taxon>Eukaryota</taxon>
        <taxon>Fungi</taxon>
        <taxon>Dikarya</taxon>
        <taxon>Ascomycota</taxon>
        <taxon>Pezizomycotina</taxon>
        <taxon>Sordariomycetes</taxon>
        <taxon>Hypocreomycetidae</taxon>
        <taxon>Glomerellales</taxon>
        <taxon>Glomerellaceae</taxon>
        <taxon>Colletotrichum</taxon>
        <taxon>Colletotrichum acutatum species complex</taxon>
    </lineage>
</organism>
<dbReference type="AlphaFoldDB" id="A0AAI9UF02"/>
<feature type="compositionally biased region" description="Basic and acidic residues" evidence="1">
    <location>
        <begin position="462"/>
        <end position="476"/>
    </location>
</feature>
<keyword evidence="2" id="KW-0812">Transmembrane</keyword>
<gene>
    <name evidence="3" type="ORF">CCUS01_01616</name>
</gene>
<evidence type="ECO:0000256" key="2">
    <source>
        <dbReference type="SAM" id="Phobius"/>
    </source>
</evidence>